<dbReference type="EMBL" id="FXAW01000004">
    <property type="protein sequence ID" value="SMG33163.1"/>
    <property type="molecule type" value="Genomic_DNA"/>
</dbReference>
<dbReference type="PANTHER" id="PTHR13774">
    <property type="entry name" value="PHENAZINE BIOSYNTHESIS PROTEIN"/>
    <property type="match status" value="1"/>
</dbReference>
<sequence>MAKTIQFQLLDVFTSEPFGGNPLAIFNHADGLSAEQMLKIAKELNLSESVFLSKTSSDADVKMRIFTPGMELPTAGHPTIGTSYYLLKHKGIIPKKENELLLQQNIGNLRVQFEEKNGEVTKILMEQPLPKFEQTFKDKKLVASLLSIEEDEIEEDFPCRIVNCGNPFLIVPIKNLNAVHKLKLNNELFSEILDEIFITGVMAFTLETENPEHLTHSRMFAPHIGVPEDPATGSAHGPLACYLHNYNMADLNELSIGEQGYEISRPSQVKMKIIQEDGKISKVLVGGSCVHIGGGEIRIP</sequence>
<keyword evidence="4" id="KW-1185">Reference proteome</keyword>
<reference evidence="4" key="1">
    <citation type="submission" date="2017-04" db="EMBL/GenBank/DDBJ databases">
        <authorList>
            <person name="Varghese N."/>
            <person name="Submissions S."/>
        </authorList>
    </citation>
    <scope>NUCLEOTIDE SEQUENCE [LARGE SCALE GENOMIC DNA]</scope>
    <source>
        <strain evidence="4">DSM 4125</strain>
    </source>
</reference>
<dbReference type="OrthoDB" id="9788221at2"/>
<dbReference type="Pfam" id="PF02567">
    <property type="entry name" value="PhzC-PhzF"/>
    <property type="match status" value="1"/>
</dbReference>
<dbReference type="NCBIfam" id="TIGR00654">
    <property type="entry name" value="PhzF_family"/>
    <property type="match status" value="1"/>
</dbReference>
<keyword evidence="3" id="KW-0413">Isomerase</keyword>
<accession>A0A1X7JXY4</accession>
<evidence type="ECO:0000313" key="4">
    <source>
        <dbReference type="Proteomes" id="UP000193804"/>
    </source>
</evidence>
<dbReference type="AlphaFoldDB" id="A0A1X7JXY4"/>
<organism evidence="3 4">
    <name type="scientific">Marivirga sericea</name>
    <dbReference type="NCBI Taxonomy" id="1028"/>
    <lineage>
        <taxon>Bacteria</taxon>
        <taxon>Pseudomonadati</taxon>
        <taxon>Bacteroidota</taxon>
        <taxon>Cytophagia</taxon>
        <taxon>Cytophagales</taxon>
        <taxon>Marivirgaceae</taxon>
        <taxon>Marivirga</taxon>
    </lineage>
</organism>
<comment type="similarity">
    <text evidence="1">Belongs to the PhzF family.</text>
</comment>
<dbReference type="STRING" id="1028.SAMN05661096_02079"/>
<dbReference type="PIRSF" id="PIRSF016184">
    <property type="entry name" value="PhzC_PhzF"/>
    <property type="match status" value="1"/>
</dbReference>
<feature type="active site" evidence="2">
    <location>
        <position position="48"/>
    </location>
</feature>
<name>A0A1X7JXY4_9BACT</name>
<evidence type="ECO:0000256" key="1">
    <source>
        <dbReference type="ARBA" id="ARBA00008270"/>
    </source>
</evidence>
<evidence type="ECO:0000313" key="3">
    <source>
        <dbReference type="EMBL" id="SMG33163.1"/>
    </source>
</evidence>
<protein>
    <submittedName>
        <fullName evidence="3">Trans-2,3-dihydro-3-hydroxyanthranilate isomerase</fullName>
    </submittedName>
</protein>
<dbReference type="Proteomes" id="UP000193804">
    <property type="component" value="Unassembled WGS sequence"/>
</dbReference>
<gene>
    <name evidence="3" type="ORF">SAMN05661096_02079</name>
</gene>
<dbReference type="SUPFAM" id="SSF54506">
    <property type="entry name" value="Diaminopimelate epimerase-like"/>
    <property type="match status" value="1"/>
</dbReference>
<dbReference type="PANTHER" id="PTHR13774:SF32">
    <property type="entry name" value="ANTISENSE-ENHANCING SEQUENCE 1"/>
    <property type="match status" value="1"/>
</dbReference>
<proteinExistence type="inferred from homology"/>
<dbReference type="GO" id="GO:0016853">
    <property type="term" value="F:isomerase activity"/>
    <property type="evidence" value="ECO:0007669"/>
    <property type="project" value="UniProtKB-KW"/>
</dbReference>
<dbReference type="RefSeq" id="WP_085516996.1">
    <property type="nucleotide sequence ID" value="NZ_FXAW01000004.1"/>
</dbReference>
<dbReference type="InterPro" id="IPR003719">
    <property type="entry name" value="Phenazine_PhzF-like"/>
</dbReference>
<dbReference type="GO" id="GO:0005737">
    <property type="term" value="C:cytoplasm"/>
    <property type="evidence" value="ECO:0007669"/>
    <property type="project" value="TreeGrafter"/>
</dbReference>
<dbReference type="Gene3D" id="3.10.310.10">
    <property type="entry name" value="Diaminopimelate Epimerase, Chain A, domain 1"/>
    <property type="match status" value="2"/>
</dbReference>
<evidence type="ECO:0000256" key="2">
    <source>
        <dbReference type="PIRSR" id="PIRSR016184-1"/>
    </source>
</evidence>